<reference evidence="2 3" key="1">
    <citation type="submission" date="2020-04" db="EMBL/GenBank/DDBJ databases">
        <authorList>
            <person name="De Canck E."/>
        </authorList>
    </citation>
    <scope>NUCLEOTIDE SEQUENCE [LARGE SCALE GENOMIC DNA]</scope>
    <source>
        <strain evidence="2 3">LMG 24238</strain>
    </source>
</reference>
<evidence type="ECO:0000313" key="3">
    <source>
        <dbReference type="Proteomes" id="UP000494255"/>
    </source>
</evidence>
<dbReference type="RefSeq" id="WP_175049289.1">
    <property type="nucleotide sequence ID" value="NZ_CADIKC010000001.1"/>
</dbReference>
<name>A0A6J5A579_9BURK</name>
<feature type="chain" id="PRO_5026889314" description="Lipoprotein" evidence="1">
    <location>
        <begin position="24"/>
        <end position="185"/>
    </location>
</feature>
<keyword evidence="3" id="KW-1185">Reference proteome</keyword>
<organism evidence="2 3">
    <name type="scientific">Paraburkholderia sediminicola</name>
    <dbReference type="NCBI Taxonomy" id="458836"/>
    <lineage>
        <taxon>Bacteria</taxon>
        <taxon>Pseudomonadati</taxon>
        <taxon>Pseudomonadota</taxon>
        <taxon>Betaproteobacteria</taxon>
        <taxon>Burkholderiales</taxon>
        <taxon>Burkholderiaceae</taxon>
        <taxon>Paraburkholderia</taxon>
    </lineage>
</organism>
<dbReference type="PROSITE" id="PS51257">
    <property type="entry name" value="PROKAR_LIPOPROTEIN"/>
    <property type="match status" value="1"/>
</dbReference>
<protein>
    <recommendedName>
        <fullName evidence="4">Lipoprotein</fullName>
    </recommendedName>
</protein>
<dbReference type="GeneID" id="97039626"/>
<gene>
    <name evidence="2" type="ORF">LMG24238_00973</name>
</gene>
<accession>A0A6J5A579</accession>
<dbReference type="Proteomes" id="UP000494255">
    <property type="component" value="Unassembled WGS sequence"/>
</dbReference>
<feature type="signal peptide" evidence="1">
    <location>
        <begin position="1"/>
        <end position="23"/>
    </location>
</feature>
<dbReference type="EMBL" id="CADIKC010000001">
    <property type="protein sequence ID" value="CAB3648643.1"/>
    <property type="molecule type" value="Genomic_DNA"/>
</dbReference>
<evidence type="ECO:0008006" key="4">
    <source>
        <dbReference type="Google" id="ProtNLM"/>
    </source>
</evidence>
<sequence>MFALRRILLFVPVAALAACSVVAPPYSASVDNIQALKNASPVATRLGAFTNDAADGDHSSVQLRANSMRSPVGDSFAQYLSSALQQELTIGGALSPDAKVELSGVLLKNNVDANIGTATGTISARFIVKRGAEVRYDSVKTATTQWDSSFAAAIAIPRATQEYPLIVQKLLASLYADPAFMQAIH</sequence>
<evidence type="ECO:0000256" key="1">
    <source>
        <dbReference type="SAM" id="SignalP"/>
    </source>
</evidence>
<dbReference type="AlphaFoldDB" id="A0A6J5A579"/>
<keyword evidence="1" id="KW-0732">Signal</keyword>
<evidence type="ECO:0000313" key="2">
    <source>
        <dbReference type="EMBL" id="CAB3648643.1"/>
    </source>
</evidence>
<proteinExistence type="predicted"/>